<dbReference type="Proteomes" id="UP000665561">
    <property type="component" value="Unassembled WGS sequence"/>
</dbReference>
<name>A0ABW9XYC5_9BACL</name>
<dbReference type="InterPro" id="IPR004761">
    <property type="entry name" value="Spore_GerAB"/>
</dbReference>
<feature type="transmembrane region" description="Helical" evidence="8">
    <location>
        <begin position="178"/>
        <end position="197"/>
    </location>
</feature>
<evidence type="ECO:0000313" key="10">
    <source>
        <dbReference type="Proteomes" id="UP000665561"/>
    </source>
</evidence>
<feature type="transmembrane region" description="Helical" evidence="8">
    <location>
        <begin position="75"/>
        <end position="96"/>
    </location>
</feature>
<keyword evidence="6 8" id="KW-1133">Transmembrane helix</keyword>
<evidence type="ECO:0000256" key="4">
    <source>
        <dbReference type="ARBA" id="ARBA00022544"/>
    </source>
</evidence>
<organism evidence="9 10">
    <name type="scientific">Paenibacillus glycinis</name>
    <dbReference type="NCBI Taxonomy" id="2697035"/>
    <lineage>
        <taxon>Bacteria</taxon>
        <taxon>Bacillati</taxon>
        <taxon>Bacillota</taxon>
        <taxon>Bacilli</taxon>
        <taxon>Bacillales</taxon>
        <taxon>Paenibacillaceae</taxon>
        <taxon>Paenibacillus</taxon>
    </lineage>
</organism>
<evidence type="ECO:0000256" key="2">
    <source>
        <dbReference type="ARBA" id="ARBA00007998"/>
    </source>
</evidence>
<keyword evidence="3" id="KW-0813">Transport</keyword>
<feature type="transmembrane region" description="Helical" evidence="8">
    <location>
        <begin position="209"/>
        <end position="228"/>
    </location>
</feature>
<evidence type="ECO:0000256" key="8">
    <source>
        <dbReference type="SAM" id="Phobius"/>
    </source>
</evidence>
<evidence type="ECO:0000256" key="1">
    <source>
        <dbReference type="ARBA" id="ARBA00004141"/>
    </source>
</evidence>
<dbReference type="PANTHER" id="PTHR34975:SF2">
    <property type="entry name" value="SPORE GERMINATION PROTEIN A2"/>
    <property type="match status" value="1"/>
</dbReference>
<sequence length="356" mass="40753">MDKSWQVTLIYFITHLGLIFFMYPGDIIASTEDGHWIPIVLGFAVHLGAIAVYMKGLVRLGNRDIVSMYLGMGKGVSLLFLLPITVYFLLICVVSVRCLSEIMTVVFLSSTPLWAIMFLFLFISSYIAFKGIRSIFRTGLLIGCINVPVILFFFSASFQNVDWRYVYPLIGKSSFLTNPSYLESFFVFAGGFLFLGFTQPYVAYRKRHIVFGALALLPFFVFSVYIPILTFGQATASTFNFPFVVALDTISITWIMFDRITLFLLLSLISFMMLYLSIVLWSAMRVVNQSFPSLKPAYILLAIPLFVFIVCLYIPDWKDITEFYWWGTYLRFYILVAVPLSTCFFAGRIRKRKVGL</sequence>
<evidence type="ECO:0000256" key="3">
    <source>
        <dbReference type="ARBA" id="ARBA00022448"/>
    </source>
</evidence>
<keyword evidence="4" id="KW-0309">Germination</keyword>
<gene>
    <name evidence="9" type="ORF">GT019_25650</name>
</gene>
<evidence type="ECO:0000313" key="9">
    <source>
        <dbReference type="EMBL" id="NBD27269.1"/>
    </source>
</evidence>
<evidence type="ECO:0000256" key="7">
    <source>
        <dbReference type="ARBA" id="ARBA00023136"/>
    </source>
</evidence>
<evidence type="ECO:0000256" key="6">
    <source>
        <dbReference type="ARBA" id="ARBA00022989"/>
    </source>
</evidence>
<reference evidence="9 10" key="1">
    <citation type="submission" date="2020-01" db="EMBL/GenBank/DDBJ databases">
        <title>Paenibacillus soybeanensis sp. nov. isolated from the nodules of soybean (Glycine max(L.) Merr).</title>
        <authorList>
            <person name="Wang H."/>
        </authorList>
    </citation>
    <scope>NUCLEOTIDE SEQUENCE [LARGE SCALE GENOMIC DNA]</scope>
    <source>
        <strain evidence="9 10">T1</strain>
    </source>
</reference>
<feature type="transmembrane region" description="Helical" evidence="8">
    <location>
        <begin position="262"/>
        <end position="284"/>
    </location>
</feature>
<accession>A0ABW9XYC5</accession>
<feature type="transmembrane region" description="Helical" evidence="8">
    <location>
        <begin position="102"/>
        <end position="123"/>
    </location>
</feature>
<dbReference type="Pfam" id="PF03845">
    <property type="entry name" value="Spore_permease"/>
    <property type="match status" value="1"/>
</dbReference>
<keyword evidence="5 8" id="KW-0812">Transmembrane</keyword>
<feature type="transmembrane region" description="Helical" evidence="8">
    <location>
        <begin position="326"/>
        <end position="347"/>
    </location>
</feature>
<protein>
    <submittedName>
        <fullName evidence="9">GerAB/ArcD/ProY family transporter</fullName>
    </submittedName>
</protein>
<feature type="transmembrane region" description="Helical" evidence="8">
    <location>
        <begin position="35"/>
        <end position="54"/>
    </location>
</feature>
<proteinExistence type="inferred from homology"/>
<comment type="subcellular location">
    <subcellularLocation>
        <location evidence="1">Membrane</location>
        <topology evidence="1">Multi-pass membrane protein</topology>
    </subcellularLocation>
</comment>
<feature type="transmembrane region" description="Helical" evidence="8">
    <location>
        <begin position="135"/>
        <end position="158"/>
    </location>
</feature>
<comment type="caution">
    <text evidence="9">The sequence shown here is derived from an EMBL/GenBank/DDBJ whole genome shotgun (WGS) entry which is preliminary data.</text>
</comment>
<feature type="transmembrane region" description="Helical" evidence="8">
    <location>
        <begin position="7"/>
        <end position="23"/>
    </location>
</feature>
<comment type="similarity">
    <text evidence="2">Belongs to the amino acid-polyamine-organocation (APC) superfamily. Spore germination protein (SGP) (TC 2.A.3.9) family.</text>
</comment>
<feature type="transmembrane region" description="Helical" evidence="8">
    <location>
        <begin position="296"/>
        <end position="314"/>
    </location>
</feature>
<evidence type="ECO:0000256" key="5">
    <source>
        <dbReference type="ARBA" id="ARBA00022692"/>
    </source>
</evidence>
<dbReference type="PANTHER" id="PTHR34975">
    <property type="entry name" value="SPORE GERMINATION PROTEIN A2"/>
    <property type="match status" value="1"/>
</dbReference>
<keyword evidence="7 8" id="KW-0472">Membrane</keyword>
<dbReference type="EMBL" id="JAAAMV010000026">
    <property type="protein sequence ID" value="NBD27269.1"/>
    <property type="molecule type" value="Genomic_DNA"/>
</dbReference>
<keyword evidence="10" id="KW-1185">Reference proteome</keyword>
<dbReference type="RefSeq" id="WP_161746292.1">
    <property type="nucleotide sequence ID" value="NZ_JAAAMV010000026.1"/>
</dbReference>